<dbReference type="Pfam" id="PF04453">
    <property type="entry name" value="LptD"/>
    <property type="match status" value="1"/>
</dbReference>
<protein>
    <recommendedName>
        <fullName evidence="4">LPS-assembly protein LptD</fullName>
    </recommendedName>
</protein>
<sequence length="747" mass="83012" precursor="true">MLLAGIVPLALCLAPGAAALGAQDLQDRAVEPPPPSETPLPDDPNQIQFSADLAEYDSSGDVVTVTGDVRLFRDGNRLRADKVVWNRKTGQVIAEGDIAVTNPEGDTAYGDRIELTDSLRDGMIDNMLVVLEQGGRIAAERGTRDDGGVIRVDRAAYTPCAVVDSGNCPKEPSWKITAVRVVYDPAKQRIRYTGARVSLFGIASLPLPVFSHSVGTDNASGLLAPEIRYDSVNGFEVALPYYFDLGASKGLTVTPHIFTGALPMVQAEYRQLLERGAFRITGYGTYSRRSDDFVSPTPDVSSENAFRGYIDAAGRFQFDPNWSASGSVRLASDRTFLRRYDISSDDRLRNNVRVERIDRDSYFSINGWFVQTLRPTENQGLQPVALPEIDYRLRFGQNLIPGGRFELQANSLAISRGQGQDTQRAFTSLRYDLRKLTSWGQEVTLTAYGRGDLYNTQDTLATTVASYRGLEGFRARAIGALALDLKWPLIGEAFGGTQRVTPRFQIVAAPKLENFDVPNEDARSVDLEDSNLFALNRFPGYDRFEDSTRFTFGLDYALYLPGLSVEANVGQSYRLTSRPAILPDGTGLDGRLSDIVGRTVVRYRDFVAFTHRYRLDKDNLAIRRNEIDATVGSRETFVTLGYLRLNRNISFALEDLQDREEARVGARVQISRFWSAFGSAVIDLTDKEEDPTSLADGFEPIRHRLGVEYEDDCIRLGLTWRRDYQSTGDARRGSSYLFTLALKNLGR</sequence>
<dbReference type="PANTHER" id="PTHR30189:SF1">
    <property type="entry name" value="LPS-ASSEMBLY PROTEIN LPTD"/>
    <property type="match status" value="1"/>
</dbReference>
<dbReference type="Proteomes" id="UP000318055">
    <property type="component" value="Chromosome"/>
</dbReference>
<dbReference type="HAMAP" id="MF_01411">
    <property type="entry name" value="LPS_assembly_LptD"/>
    <property type="match status" value="1"/>
</dbReference>
<evidence type="ECO:0000256" key="2">
    <source>
        <dbReference type="ARBA" id="ARBA00023136"/>
    </source>
</evidence>
<dbReference type="AlphaFoldDB" id="A0A518RLQ8"/>
<dbReference type="KEGG" id="ssua:FPZ54_18940"/>
<dbReference type="Gene3D" id="2.60.450.10">
    <property type="entry name" value="Lipopolysaccharide (LPS) transport protein A like domain"/>
    <property type="match status" value="1"/>
</dbReference>
<evidence type="ECO:0000313" key="7">
    <source>
        <dbReference type="EMBL" id="QDX28385.1"/>
    </source>
</evidence>
<evidence type="ECO:0000259" key="6">
    <source>
        <dbReference type="Pfam" id="PF04453"/>
    </source>
</evidence>
<feature type="domain" description="Organic solvent tolerance-like N-terminal" evidence="5">
    <location>
        <begin position="50"/>
        <end position="117"/>
    </location>
</feature>
<dbReference type="InterPro" id="IPR020889">
    <property type="entry name" value="LipoPS_assembly_LptD"/>
</dbReference>
<dbReference type="Pfam" id="PF03968">
    <property type="entry name" value="LptD_N"/>
    <property type="match status" value="1"/>
</dbReference>
<evidence type="ECO:0000256" key="3">
    <source>
        <dbReference type="ARBA" id="ARBA00023237"/>
    </source>
</evidence>
<evidence type="ECO:0000256" key="4">
    <source>
        <dbReference type="HAMAP-Rule" id="MF_01411"/>
    </source>
</evidence>
<dbReference type="OrthoDB" id="9760225at2"/>
<keyword evidence="3 4" id="KW-0998">Cell outer membrane</keyword>
<dbReference type="GO" id="GO:1990351">
    <property type="term" value="C:transporter complex"/>
    <property type="evidence" value="ECO:0007669"/>
    <property type="project" value="TreeGrafter"/>
</dbReference>
<dbReference type="InterPro" id="IPR005653">
    <property type="entry name" value="OstA-like_N"/>
</dbReference>
<feature type="domain" description="LptD C-terminal" evidence="6">
    <location>
        <begin position="306"/>
        <end position="674"/>
    </location>
</feature>
<comment type="subcellular location">
    <subcellularLocation>
        <location evidence="4">Cell outer membrane</location>
    </subcellularLocation>
</comment>
<evidence type="ECO:0000256" key="1">
    <source>
        <dbReference type="ARBA" id="ARBA00022729"/>
    </source>
</evidence>
<keyword evidence="2 4" id="KW-0472">Membrane</keyword>
<comment type="caution">
    <text evidence="4">Lacks conserved residue(s) required for the propagation of feature annotation.</text>
</comment>
<proteinExistence type="inferred from homology"/>
<feature type="chain" id="PRO_5022274020" description="LPS-assembly protein LptD" evidence="4">
    <location>
        <begin position="20"/>
        <end position="747"/>
    </location>
</feature>
<dbReference type="EMBL" id="CP042239">
    <property type="protein sequence ID" value="QDX28385.1"/>
    <property type="molecule type" value="Genomic_DNA"/>
</dbReference>
<gene>
    <name evidence="4" type="primary">lptD</name>
    <name evidence="7" type="ORF">FPZ54_18940</name>
</gene>
<name>A0A518RLQ8_9SPHN</name>
<reference evidence="7 8" key="1">
    <citation type="submission" date="2019-07" db="EMBL/GenBank/DDBJ databases">
        <title>Sphingomonas alkalisoli sp. nov., isolated from rhizosphere soil of Suaedae salsa.</title>
        <authorList>
            <person name="Zhang H."/>
            <person name="Xu L."/>
            <person name="Zhang J.-X."/>
            <person name="Sun J.-Q."/>
        </authorList>
    </citation>
    <scope>NUCLEOTIDE SEQUENCE [LARGE SCALE GENOMIC DNA]</scope>
    <source>
        <strain evidence="7 8">XS-10</strain>
    </source>
</reference>
<comment type="subunit">
    <text evidence="4">Component of the lipopolysaccharide transport and assembly complex.</text>
</comment>
<accession>A0A518RLQ8</accession>
<organism evidence="7 8">
    <name type="scientific">Sphingomonas suaedae</name>
    <dbReference type="NCBI Taxonomy" id="2599297"/>
    <lineage>
        <taxon>Bacteria</taxon>
        <taxon>Pseudomonadati</taxon>
        <taxon>Pseudomonadota</taxon>
        <taxon>Alphaproteobacteria</taxon>
        <taxon>Sphingomonadales</taxon>
        <taxon>Sphingomonadaceae</taxon>
        <taxon>Sphingomonas</taxon>
    </lineage>
</organism>
<dbReference type="PANTHER" id="PTHR30189">
    <property type="entry name" value="LPS-ASSEMBLY PROTEIN"/>
    <property type="match status" value="1"/>
</dbReference>
<dbReference type="GO" id="GO:0015920">
    <property type="term" value="P:lipopolysaccharide transport"/>
    <property type="evidence" value="ECO:0007669"/>
    <property type="project" value="InterPro"/>
</dbReference>
<dbReference type="InterPro" id="IPR007543">
    <property type="entry name" value="LptD_C"/>
</dbReference>
<dbReference type="InterPro" id="IPR050218">
    <property type="entry name" value="LptD"/>
</dbReference>
<keyword evidence="1 4" id="KW-0732">Signal</keyword>
<evidence type="ECO:0000313" key="8">
    <source>
        <dbReference type="Proteomes" id="UP000318055"/>
    </source>
</evidence>
<dbReference type="GO" id="GO:0043165">
    <property type="term" value="P:Gram-negative-bacterium-type cell outer membrane assembly"/>
    <property type="evidence" value="ECO:0007669"/>
    <property type="project" value="UniProtKB-UniRule"/>
</dbReference>
<comment type="similarity">
    <text evidence="4">Belongs to the LptD family.</text>
</comment>
<feature type="signal peptide" evidence="4">
    <location>
        <begin position="1"/>
        <end position="19"/>
    </location>
</feature>
<evidence type="ECO:0000259" key="5">
    <source>
        <dbReference type="Pfam" id="PF03968"/>
    </source>
</evidence>
<dbReference type="GO" id="GO:0009279">
    <property type="term" value="C:cell outer membrane"/>
    <property type="evidence" value="ECO:0007669"/>
    <property type="project" value="UniProtKB-SubCell"/>
</dbReference>
<comment type="function">
    <text evidence="4">Involved in the assembly of lipopolysaccharide (LPS) at the surface of the outer membrane.</text>
</comment>
<keyword evidence="8" id="KW-1185">Reference proteome</keyword>